<feature type="domain" description="Hydantoinase A/oxoprolinase" evidence="2">
    <location>
        <begin position="203"/>
        <end position="384"/>
    </location>
</feature>
<evidence type="ECO:0000313" key="7">
    <source>
        <dbReference type="Proteomes" id="UP000053342"/>
    </source>
</evidence>
<dbReference type="RefSeq" id="XP_016268926.1">
    <property type="nucleotide sequence ID" value="XM_016401873.1"/>
</dbReference>
<dbReference type="InterPro" id="IPR048350">
    <property type="entry name" value="S-Me-THD-like_C"/>
</dbReference>
<accession>A0A0D2E1Q0</accession>
<evidence type="ECO:0000313" key="6">
    <source>
        <dbReference type="EMBL" id="KIW48710.1"/>
    </source>
</evidence>
<feature type="domain" description="Hydantoinase/oxoprolinase N-terminal" evidence="3">
    <location>
        <begin position="3"/>
        <end position="183"/>
    </location>
</feature>
<dbReference type="FunFam" id="3.40.1610.10:FF:000001">
    <property type="entry name" value="Hydantoinase, putative"/>
    <property type="match status" value="1"/>
</dbReference>
<dbReference type="PANTHER" id="PTHR11365:SF10">
    <property type="entry name" value="HYDANTOINASE_OXOPROLINASE"/>
    <property type="match status" value="1"/>
</dbReference>
<name>A0A0D2E1Q0_9EURO</name>
<evidence type="ECO:0000259" key="5">
    <source>
        <dbReference type="Pfam" id="PF20906"/>
    </source>
</evidence>
<feature type="compositionally biased region" description="Low complexity" evidence="1">
    <location>
        <begin position="885"/>
        <end position="899"/>
    </location>
</feature>
<feature type="region of interest" description="Disordered" evidence="1">
    <location>
        <begin position="880"/>
        <end position="901"/>
    </location>
</feature>
<dbReference type="InterPro" id="IPR008040">
    <property type="entry name" value="Hydant_A_N"/>
</dbReference>
<evidence type="ECO:0000259" key="4">
    <source>
        <dbReference type="Pfam" id="PF06032"/>
    </source>
</evidence>
<organism evidence="6 7">
    <name type="scientific">Exophiala oligosperma</name>
    <dbReference type="NCBI Taxonomy" id="215243"/>
    <lineage>
        <taxon>Eukaryota</taxon>
        <taxon>Fungi</taxon>
        <taxon>Dikarya</taxon>
        <taxon>Ascomycota</taxon>
        <taxon>Pezizomycotina</taxon>
        <taxon>Eurotiomycetes</taxon>
        <taxon>Chaetothyriomycetidae</taxon>
        <taxon>Chaetothyriales</taxon>
        <taxon>Herpotrichiellaceae</taxon>
        <taxon>Exophiala</taxon>
    </lineage>
</organism>
<dbReference type="SUPFAM" id="SSF53067">
    <property type="entry name" value="Actin-like ATPase domain"/>
    <property type="match status" value="2"/>
</dbReference>
<dbReference type="InterPro" id="IPR027479">
    <property type="entry name" value="S-Me-THD_N_sf"/>
</dbReference>
<dbReference type="Gene3D" id="3.40.1610.10">
    <property type="entry name" value="CV3147-like domain"/>
    <property type="match status" value="1"/>
</dbReference>
<proteinExistence type="predicted"/>
<dbReference type="InterPro" id="IPR002821">
    <property type="entry name" value="Hydantoinase_A"/>
</dbReference>
<feature type="domain" description="S-Me-THD-like C-terminal" evidence="5">
    <location>
        <begin position="778"/>
        <end position="995"/>
    </location>
</feature>
<dbReference type="EMBL" id="KN847332">
    <property type="protein sequence ID" value="KIW48710.1"/>
    <property type="molecule type" value="Genomic_DNA"/>
</dbReference>
<sequence>MYRIGIDVGGTNSDAAIIDINKIDTPSRGVLATCKTPTTSHVTLGIKEAVEKVLLESKVDRSKVLNVAIGTTHFVNAVVENDARRLSKVAVIRLCGPYTKKIPPFCDFPYALRNIIEGPHYYLDGGLEIDGREIATLDPAQIKRTADEIVSQGIQYVAIVGVFSALDHQGIHEEKCKTVLQEYYPSLSVVCSHSIGGPGLLPRENATILNASILAFARKTIKGFRLAMSKLDLSCPLYLTQNDGTLTDAAVAAELPIKTFASGPTNSLMGAAFLQGLDLGDKKMADKQFVVVDIGGTTTDICALLPNGFPRQAPNFVEVAGVRTAFSMPEVFSIGLGGGSRVRQSAEHGGKVTVGPDSVALRLTTDAMVFGGDVMTSTDVVVASGAAANIGQAEKVKHISAELIGAAKADIKRQLERAIDNMKVSSAPVSMLLVGGGSIILTDDLDLDGVEECLRPPHHDSANAVGAAIAKVAGEIDVIEVLAGRDEDAAVEAAKQAAIKAAISNGADESTVQIVEIKKIPLQYVTNKATRFVMKAVGNLKVRDSTVVNGAAASSNGVSSSDTGEDFEAIGEEEVKKAEITKLAKGSLAKPALDVDLTQYRPRVEDGIWYISPVDVEMIASGAGVLGTGGGGSSYLMALYTQNLLRESGAAGKIRVMRPEDLKDSDICVFGAGYGAPSVSDERISSGTDVFTAIDAVNTILGIEDFDAIVTDEIGGGNGLVTMPTSAKYDRPIVDCDLMGRAYPTLEHGTPYVYGFPVLPVATADCKGNCSVTLTAESNKKVESLIRNTCIEMGNSTGTAGRPLEGKIIKKYTVTNTISQAWYLGRAVHLARQTKLDFIEAIASITPVKSLYTGKIVDVTRDVSRGYTVGKVVIAPLSADEEEGTTTTTTTTTSHTSTTPVTEKRHLVIPFQNEYLSAAYVDNEKAEGPEQVICTVPDLISILGQDGEALGSPELRYGLKVRVIGLPAHPLWTSTPEGLRVGGPEFFGLNTEFKAIGEYQKPRSVIDEFDTVVGKGK</sequence>
<dbReference type="InterPro" id="IPR024071">
    <property type="entry name" value="S-Me-THD_C_sf"/>
</dbReference>
<dbReference type="PANTHER" id="PTHR11365">
    <property type="entry name" value="5-OXOPROLINASE RELATED"/>
    <property type="match status" value="1"/>
</dbReference>
<dbReference type="Proteomes" id="UP000053342">
    <property type="component" value="Unassembled WGS sequence"/>
</dbReference>
<feature type="domain" description="S-Me-THD N-terminal" evidence="4">
    <location>
        <begin position="615"/>
        <end position="772"/>
    </location>
</feature>
<dbReference type="HOGENOM" id="CLU_007154_0_0_1"/>
<dbReference type="Pfam" id="PF01968">
    <property type="entry name" value="Hydantoinase_A"/>
    <property type="match status" value="1"/>
</dbReference>
<protein>
    <recommendedName>
        <fullName evidence="8">Hydantoinase/oxoprolinase</fullName>
    </recommendedName>
</protein>
<dbReference type="GeneID" id="27353351"/>
<keyword evidence="7" id="KW-1185">Reference proteome</keyword>
<evidence type="ECO:0000256" key="1">
    <source>
        <dbReference type="SAM" id="MobiDB-lite"/>
    </source>
</evidence>
<dbReference type="Pfam" id="PF05378">
    <property type="entry name" value="Hydant_A_N"/>
    <property type="match status" value="1"/>
</dbReference>
<evidence type="ECO:0000259" key="2">
    <source>
        <dbReference type="Pfam" id="PF01968"/>
    </source>
</evidence>
<reference evidence="6 7" key="1">
    <citation type="submission" date="2015-01" db="EMBL/GenBank/DDBJ databases">
        <title>The Genome Sequence of Exophiala oligosperma CBS72588.</title>
        <authorList>
            <consortium name="The Broad Institute Genomics Platform"/>
            <person name="Cuomo C."/>
            <person name="de Hoog S."/>
            <person name="Gorbushina A."/>
            <person name="Stielow B."/>
            <person name="Teixiera M."/>
            <person name="Abouelleil A."/>
            <person name="Chapman S.B."/>
            <person name="Priest M."/>
            <person name="Young S.K."/>
            <person name="Wortman J."/>
            <person name="Nusbaum C."/>
            <person name="Birren B."/>
        </authorList>
    </citation>
    <scope>NUCLEOTIDE SEQUENCE [LARGE SCALE GENOMIC DNA]</scope>
    <source>
        <strain evidence="6 7">CBS 72588</strain>
    </source>
</reference>
<dbReference type="VEuPathDB" id="FungiDB:PV06_01277"/>
<evidence type="ECO:0008006" key="8">
    <source>
        <dbReference type="Google" id="ProtNLM"/>
    </source>
</evidence>
<dbReference type="Pfam" id="PF20906">
    <property type="entry name" value="S-Me-THD_C"/>
    <property type="match status" value="1"/>
</dbReference>
<dbReference type="InterPro" id="IPR043129">
    <property type="entry name" value="ATPase_NBD"/>
</dbReference>
<gene>
    <name evidence="6" type="ORF">PV06_01277</name>
</gene>
<evidence type="ECO:0000259" key="3">
    <source>
        <dbReference type="Pfam" id="PF05378"/>
    </source>
</evidence>
<dbReference type="GO" id="GO:0016787">
    <property type="term" value="F:hydrolase activity"/>
    <property type="evidence" value="ECO:0007669"/>
    <property type="project" value="InterPro"/>
</dbReference>
<dbReference type="SUPFAM" id="SSF160991">
    <property type="entry name" value="CV3147-like"/>
    <property type="match status" value="1"/>
</dbReference>
<dbReference type="InterPro" id="IPR045079">
    <property type="entry name" value="Oxoprolinase-like"/>
</dbReference>
<dbReference type="Gene3D" id="2.40.390.10">
    <property type="entry name" value="CV3147-like"/>
    <property type="match status" value="1"/>
</dbReference>
<dbReference type="Pfam" id="PF06032">
    <property type="entry name" value="S-Me-THD_N"/>
    <property type="match status" value="1"/>
</dbReference>
<dbReference type="AlphaFoldDB" id="A0A0D2E1Q0"/>
<dbReference type="InterPro" id="IPR010318">
    <property type="entry name" value="S-Me-THD_N"/>
</dbReference>
<dbReference type="OrthoDB" id="5404895at2759"/>